<dbReference type="Proteomes" id="UP000321497">
    <property type="component" value="Unassembled WGS sequence"/>
</dbReference>
<feature type="domain" description="M23ase beta-sheet core" evidence="1">
    <location>
        <begin position="290"/>
        <end position="401"/>
    </location>
</feature>
<keyword evidence="3" id="KW-1185">Reference proteome</keyword>
<dbReference type="OrthoDB" id="9793489at2"/>
<name>A0A5C6YVC7_9FLAO</name>
<evidence type="ECO:0000259" key="1">
    <source>
        <dbReference type="Pfam" id="PF01551"/>
    </source>
</evidence>
<dbReference type="InterPro" id="IPR049511">
    <property type="entry name" value="PGH-like_rpt"/>
</dbReference>
<dbReference type="PANTHER" id="PTHR21666:SF270">
    <property type="entry name" value="MUREIN HYDROLASE ACTIVATOR ENVC"/>
    <property type="match status" value="1"/>
</dbReference>
<dbReference type="Pfam" id="PF17660">
    <property type="entry name" value="BTRD1"/>
    <property type="match status" value="5"/>
</dbReference>
<dbReference type="InterPro" id="IPR011055">
    <property type="entry name" value="Dup_hybrid_motif"/>
</dbReference>
<sequence>MTAKKIIKTKVPVKKAPVTKSAAVKETAAKRTTKPGLKTRVTQTPIVKPGKLSAATIKKVGTIAQVRHFKFTEDKPIRFDPRKINAEVFKRGANAPANIEFAMEPTENDVVLFHPTPGFTSQKTPLAQLSIWVKVYNKGTETVDLDKVVLEYKKGNTTVKKDVYLPADKLLIEPNHSANWQNSREYHENGDVVFLEVPFPTKVKLSFHFKNYSGALSVTKNLKPYSHALALPFDKADFGDEEYVSGYSMHGGGSQVFAYDLGVEAYKDKAWRGLLPNKDGSKNEDYRIWGKPIRAMADGTVLHFENNIPNNWKPDGSDEGMAKQKAELWGSFDYGGSGNHFYIRHGNVVALYAHMQKGSLTSSLLKNGATVKKGAVLGKAGNAGNSSGPHLHIHIKAYKNDSEPDSGAFRPLLFNTGYTIGKEFYKTPKSNINWSKLNTQGIPGQKSKACFVSMDHPYCEYPTNWGEVAKHGIDQANYQEEFDKIWTCGYYPVWVDGFDVNGKTYFNVIFRPSKNVAWVARHHMDGKKYQTEFDKWANAGYRLININSYLLSGKVRYAAVWKKDSSVKWMAYHGSTLAWHEANFEKHHKAGWVPANVSCVSKGSKTYVTALWEKKNTGGFYLRPDMTLQAFKDAFKDYTDKKKFKLVYLDAYLKGGKPLLSGIWYKNAPDYNSWWEKHHLSGSQYQTEYTDMLSKGYLTRSVVGYEDGNKAHYEGIWSK</sequence>
<dbReference type="Gene3D" id="2.70.70.10">
    <property type="entry name" value="Glucose Permease (Domain IIA)"/>
    <property type="match status" value="1"/>
</dbReference>
<proteinExistence type="predicted"/>
<dbReference type="CDD" id="cd12797">
    <property type="entry name" value="M23_peptidase"/>
    <property type="match status" value="1"/>
</dbReference>
<dbReference type="EMBL" id="VORT01000016">
    <property type="protein sequence ID" value="TXD71569.1"/>
    <property type="molecule type" value="Genomic_DNA"/>
</dbReference>
<organism evidence="2 3">
    <name type="scientific">Aequorivita antarctica</name>
    <dbReference type="NCBI Taxonomy" id="153266"/>
    <lineage>
        <taxon>Bacteria</taxon>
        <taxon>Pseudomonadati</taxon>
        <taxon>Bacteroidota</taxon>
        <taxon>Flavobacteriia</taxon>
        <taxon>Flavobacteriales</taxon>
        <taxon>Flavobacteriaceae</taxon>
        <taxon>Aequorivita</taxon>
    </lineage>
</organism>
<dbReference type="InterPro" id="IPR050570">
    <property type="entry name" value="Cell_wall_metabolism_enzyme"/>
</dbReference>
<dbReference type="InterPro" id="IPR016047">
    <property type="entry name" value="M23ase_b-sheet_dom"/>
</dbReference>
<dbReference type="SUPFAM" id="SSF51261">
    <property type="entry name" value="Duplicated hybrid motif"/>
    <property type="match status" value="1"/>
</dbReference>
<dbReference type="GO" id="GO:0004222">
    <property type="term" value="F:metalloendopeptidase activity"/>
    <property type="evidence" value="ECO:0007669"/>
    <property type="project" value="TreeGrafter"/>
</dbReference>
<dbReference type="Pfam" id="PF01551">
    <property type="entry name" value="Peptidase_M23"/>
    <property type="match status" value="1"/>
</dbReference>
<accession>A0A5C6YVC7</accession>
<reference evidence="2 3" key="1">
    <citation type="submission" date="2019-08" db="EMBL/GenBank/DDBJ databases">
        <title>Genome of Aequorivita antarctica SW49 (type strain).</title>
        <authorList>
            <person name="Bowman J.P."/>
        </authorList>
    </citation>
    <scope>NUCLEOTIDE SEQUENCE [LARGE SCALE GENOMIC DNA]</scope>
    <source>
        <strain evidence="2 3">SW49</strain>
    </source>
</reference>
<gene>
    <name evidence="2" type="ORF">ESU54_16230</name>
</gene>
<comment type="caution">
    <text evidence="2">The sequence shown here is derived from an EMBL/GenBank/DDBJ whole genome shotgun (WGS) entry which is preliminary data.</text>
</comment>
<dbReference type="RefSeq" id="WP_111844892.1">
    <property type="nucleotide sequence ID" value="NZ_UEGI01000010.1"/>
</dbReference>
<dbReference type="AlphaFoldDB" id="A0A5C6YVC7"/>
<evidence type="ECO:0000313" key="2">
    <source>
        <dbReference type="EMBL" id="TXD71569.1"/>
    </source>
</evidence>
<evidence type="ECO:0000313" key="3">
    <source>
        <dbReference type="Proteomes" id="UP000321497"/>
    </source>
</evidence>
<protein>
    <submittedName>
        <fullName evidence="2">M23 family metallopeptidase</fullName>
    </submittedName>
</protein>
<dbReference type="PANTHER" id="PTHR21666">
    <property type="entry name" value="PEPTIDASE-RELATED"/>
    <property type="match status" value="1"/>
</dbReference>